<feature type="region of interest" description="Disordered" evidence="1">
    <location>
        <begin position="125"/>
        <end position="175"/>
    </location>
</feature>
<accession>A0A9C6XAN4</accession>
<evidence type="ECO:0000313" key="2">
    <source>
        <dbReference type="Proteomes" id="UP000504606"/>
    </source>
</evidence>
<proteinExistence type="predicted"/>
<protein>
    <submittedName>
        <fullName evidence="3">Uncharacterized protein LOC127751977</fullName>
    </submittedName>
</protein>
<dbReference type="GeneID" id="127751977"/>
<evidence type="ECO:0000256" key="1">
    <source>
        <dbReference type="SAM" id="MobiDB-lite"/>
    </source>
</evidence>
<organism evidence="2 3">
    <name type="scientific">Frankliniella occidentalis</name>
    <name type="common">Western flower thrips</name>
    <name type="synonym">Euthrips occidentalis</name>
    <dbReference type="NCBI Taxonomy" id="133901"/>
    <lineage>
        <taxon>Eukaryota</taxon>
        <taxon>Metazoa</taxon>
        <taxon>Ecdysozoa</taxon>
        <taxon>Arthropoda</taxon>
        <taxon>Hexapoda</taxon>
        <taxon>Insecta</taxon>
        <taxon>Pterygota</taxon>
        <taxon>Neoptera</taxon>
        <taxon>Paraneoptera</taxon>
        <taxon>Thysanoptera</taxon>
        <taxon>Terebrantia</taxon>
        <taxon>Thripoidea</taxon>
        <taxon>Thripidae</taxon>
        <taxon>Frankliniella</taxon>
    </lineage>
</organism>
<evidence type="ECO:0000313" key="3">
    <source>
        <dbReference type="RefSeq" id="XP_052132316.1"/>
    </source>
</evidence>
<feature type="region of interest" description="Disordered" evidence="1">
    <location>
        <begin position="63"/>
        <end position="85"/>
    </location>
</feature>
<keyword evidence="2" id="KW-1185">Reference proteome</keyword>
<dbReference type="RefSeq" id="XP_052132316.1">
    <property type="nucleotide sequence ID" value="XM_052276356.1"/>
</dbReference>
<dbReference type="AlphaFoldDB" id="A0A9C6XAN4"/>
<name>A0A9C6XAN4_FRAOC</name>
<gene>
    <name evidence="3" type="primary">LOC127751977</name>
</gene>
<reference evidence="3" key="1">
    <citation type="submission" date="2025-08" db="UniProtKB">
        <authorList>
            <consortium name="RefSeq"/>
        </authorList>
    </citation>
    <scope>IDENTIFICATION</scope>
    <source>
        <tissue evidence="3">Whole organism</tissue>
    </source>
</reference>
<dbReference type="KEGG" id="foc:127751977"/>
<feature type="non-terminal residue" evidence="3">
    <location>
        <position position="190"/>
    </location>
</feature>
<dbReference type="Proteomes" id="UP000504606">
    <property type="component" value="Unplaced"/>
</dbReference>
<sequence>MCFVPVAGGGQPPAVLNSHNTPASQVREAVLDLCIRNGIGEPRAERHSQSALRAIGVDDENTYWVTTPPRRPPPAAWGPPARRPAVPHPDLYQLSEWGRPSIVWRLWCPTTCVSCRPRSAYPEKVAAAGGARGGQGKGRKRKASSRRSSAQVQPGPASITPRLATSPGKSGYRHKRRTCEVEKLLCDTLR</sequence>